<sequence>MRIESKLCHISENKAVVQVIGWLNDRNLGSALAEGPTVEVAEDKAISRLNERINAVTKDLSSINTNNEHKNKTPLRIELPNSEKVELPKREEVEDISINHEPNDWSSELTAIDAEIERLKWSRDDEINFLEKTLGYNNRNKITSYADIVKYLSLLKRTGIPNQFKVSNGNLNTLIEESDIILRDLSWDHKQGREFLQKEFNVLTRKELSETQLVSFVEKLKLIRNEYLAH</sequence>
<evidence type="ECO:0000313" key="1">
    <source>
        <dbReference type="EMBL" id="KGG19804.1"/>
    </source>
</evidence>
<dbReference type="EMBL" id="JNAX01000015">
    <property type="protein sequence ID" value="KGG19804.1"/>
    <property type="molecule type" value="Genomic_DNA"/>
</dbReference>
<dbReference type="RefSeq" id="WP_036907686.1">
    <property type="nucleotide sequence ID" value="NZ_CP138967.1"/>
</dbReference>
<protein>
    <submittedName>
        <fullName evidence="1">Uncharacterized protein</fullName>
    </submittedName>
</protein>
<organism evidence="1 2">
    <name type="scientific">Prochlorococcus marinus str. PAC1</name>
    <dbReference type="NCBI Taxonomy" id="59924"/>
    <lineage>
        <taxon>Bacteria</taxon>
        <taxon>Bacillati</taxon>
        <taxon>Cyanobacteriota</taxon>
        <taxon>Cyanophyceae</taxon>
        <taxon>Synechococcales</taxon>
        <taxon>Prochlorococcaceae</taxon>
        <taxon>Prochlorococcus</taxon>
    </lineage>
</organism>
<dbReference type="AlphaFoldDB" id="A0A0A2C572"/>
<comment type="caution">
    <text evidence="1">The sequence shown here is derived from an EMBL/GenBank/DDBJ whole genome shotgun (WGS) entry which is preliminary data.</text>
</comment>
<reference evidence="2" key="1">
    <citation type="journal article" date="2014" name="Sci. Data">
        <title>Genomes of diverse isolates of the marine cyanobacterium Prochlorococcus.</title>
        <authorList>
            <person name="Biller S."/>
            <person name="Berube P."/>
            <person name="Thompson J."/>
            <person name="Kelly L."/>
            <person name="Roggensack S."/>
            <person name="Awad L."/>
            <person name="Roache-Johnson K."/>
            <person name="Ding H."/>
            <person name="Giovannoni S.J."/>
            <person name="Moore L.R."/>
            <person name="Chisholm S.W."/>
        </authorList>
    </citation>
    <scope>NUCLEOTIDE SEQUENCE [LARGE SCALE GENOMIC DNA]</scope>
    <source>
        <strain evidence="2">PAC1</strain>
    </source>
</reference>
<dbReference type="Proteomes" id="UP000030392">
    <property type="component" value="Unassembled WGS sequence"/>
</dbReference>
<accession>A0A0A2C572</accession>
<name>A0A0A2C572_PROMR</name>
<proteinExistence type="predicted"/>
<gene>
    <name evidence="1" type="ORF">EV03_2192</name>
</gene>
<evidence type="ECO:0000313" key="2">
    <source>
        <dbReference type="Proteomes" id="UP000030392"/>
    </source>
</evidence>